<accession>A0A9D4C1V8</accession>
<reference evidence="1" key="2">
    <citation type="submission" date="2020-11" db="EMBL/GenBank/DDBJ databases">
        <authorList>
            <person name="McCartney M.A."/>
            <person name="Auch B."/>
            <person name="Kono T."/>
            <person name="Mallez S."/>
            <person name="Becker A."/>
            <person name="Gohl D.M."/>
            <person name="Silverstein K.A.T."/>
            <person name="Koren S."/>
            <person name="Bechman K.B."/>
            <person name="Herman A."/>
            <person name="Abrahante J.E."/>
            <person name="Garbe J."/>
        </authorList>
    </citation>
    <scope>NUCLEOTIDE SEQUENCE</scope>
    <source>
        <strain evidence="1">Duluth1</strain>
        <tissue evidence="1">Whole animal</tissue>
    </source>
</reference>
<proteinExistence type="predicted"/>
<sequence>MQTREAEDHLGLKPAIIIHRKPAKVGMDQIVVEGHLVKMEETVARELIKVKIHSA</sequence>
<reference evidence="1" key="1">
    <citation type="journal article" date="2019" name="bioRxiv">
        <title>The Genome of the Zebra Mussel, Dreissena polymorpha: A Resource for Invasive Species Research.</title>
        <authorList>
            <person name="McCartney M.A."/>
            <person name="Auch B."/>
            <person name="Kono T."/>
            <person name="Mallez S."/>
            <person name="Zhang Y."/>
            <person name="Obille A."/>
            <person name="Becker A."/>
            <person name="Abrahante J.E."/>
            <person name="Garbe J."/>
            <person name="Badalamenti J.P."/>
            <person name="Herman A."/>
            <person name="Mangelson H."/>
            <person name="Liachko I."/>
            <person name="Sullivan S."/>
            <person name="Sone E.D."/>
            <person name="Koren S."/>
            <person name="Silverstein K.A.T."/>
            <person name="Beckman K.B."/>
            <person name="Gohl D.M."/>
        </authorList>
    </citation>
    <scope>NUCLEOTIDE SEQUENCE</scope>
    <source>
        <strain evidence="1">Duluth1</strain>
        <tissue evidence="1">Whole animal</tissue>
    </source>
</reference>
<comment type="caution">
    <text evidence="1">The sequence shown here is derived from an EMBL/GenBank/DDBJ whole genome shotgun (WGS) entry which is preliminary data.</text>
</comment>
<dbReference type="AlphaFoldDB" id="A0A9D4C1V8"/>
<evidence type="ECO:0000313" key="1">
    <source>
        <dbReference type="EMBL" id="KAH3715650.1"/>
    </source>
</evidence>
<protein>
    <submittedName>
        <fullName evidence="1">Uncharacterized protein</fullName>
    </submittedName>
</protein>
<dbReference type="Proteomes" id="UP000828390">
    <property type="component" value="Unassembled WGS sequence"/>
</dbReference>
<organism evidence="1 2">
    <name type="scientific">Dreissena polymorpha</name>
    <name type="common">Zebra mussel</name>
    <name type="synonym">Mytilus polymorpha</name>
    <dbReference type="NCBI Taxonomy" id="45954"/>
    <lineage>
        <taxon>Eukaryota</taxon>
        <taxon>Metazoa</taxon>
        <taxon>Spiralia</taxon>
        <taxon>Lophotrochozoa</taxon>
        <taxon>Mollusca</taxon>
        <taxon>Bivalvia</taxon>
        <taxon>Autobranchia</taxon>
        <taxon>Heteroconchia</taxon>
        <taxon>Euheterodonta</taxon>
        <taxon>Imparidentia</taxon>
        <taxon>Neoheterodontei</taxon>
        <taxon>Myida</taxon>
        <taxon>Dreissenoidea</taxon>
        <taxon>Dreissenidae</taxon>
        <taxon>Dreissena</taxon>
    </lineage>
</organism>
<name>A0A9D4C1V8_DREPO</name>
<dbReference type="EMBL" id="JAIWYP010000013">
    <property type="protein sequence ID" value="KAH3715650.1"/>
    <property type="molecule type" value="Genomic_DNA"/>
</dbReference>
<keyword evidence="2" id="KW-1185">Reference proteome</keyword>
<gene>
    <name evidence="1" type="ORF">DPMN_058362</name>
</gene>
<evidence type="ECO:0000313" key="2">
    <source>
        <dbReference type="Proteomes" id="UP000828390"/>
    </source>
</evidence>